<name>A0A7J0DH72_9ERIC</name>
<dbReference type="Proteomes" id="UP000585474">
    <property type="component" value="Unassembled WGS sequence"/>
</dbReference>
<feature type="region of interest" description="Disordered" evidence="1">
    <location>
        <begin position="1"/>
        <end position="50"/>
    </location>
</feature>
<evidence type="ECO:0000256" key="1">
    <source>
        <dbReference type="SAM" id="MobiDB-lite"/>
    </source>
</evidence>
<protein>
    <submittedName>
        <fullName evidence="2">Uncharacterized protein</fullName>
    </submittedName>
</protein>
<reference evidence="3" key="1">
    <citation type="submission" date="2019-07" db="EMBL/GenBank/DDBJ databases">
        <title>De Novo Assembly of kiwifruit Actinidia rufa.</title>
        <authorList>
            <person name="Sugita-Konishi S."/>
            <person name="Sato K."/>
            <person name="Mori E."/>
            <person name="Abe Y."/>
            <person name="Kisaki G."/>
            <person name="Hamano K."/>
            <person name="Suezawa K."/>
            <person name="Otani M."/>
            <person name="Fukuda T."/>
            <person name="Manabe T."/>
            <person name="Gomi K."/>
            <person name="Tabuchi M."/>
            <person name="Akimitsu K."/>
            <person name="Kataoka I."/>
        </authorList>
    </citation>
    <scope>NUCLEOTIDE SEQUENCE [LARGE SCALE GENOMIC DNA]</scope>
    <source>
        <strain evidence="3">cv. Fuchu</strain>
    </source>
</reference>
<organism evidence="2 3">
    <name type="scientific">Actinidia rufa</name>
    <dbReference type="NCBI Taxonomy" id="165716"/>
    <lineage>
        <taxon>Eukaryota</taxon>
        <taxon>Viridiplantae</taxon>
        <taxon>Streptophyta</taxon>
        <taxon>Embryophyta</taxon>
        <taxon>Tracheophyta</taxon>
        <taxon>Spermatophyta</taxon>
        <taxon>Magnoliopsida</taxon>
        <taxon>eudicotyledons</taxon>
        <taxon>Gunneridae</taxon>
        <taxon>Pentapetalae</taxon>
        <taxon>asterids</taxon>
        <taxon>Ericales</taxon>
        <taxon>Actinidiaceae</taxon>
        <taxon>Actinidia</taxon>
    </lineage>
</organism>
<evidence type="ECO:0000313" key="2">
    <source>
        <dbReference type="EMBL" id="GFS34043.1"/>
    </source>
</evidence>
<dbReference type="EMBL" id="BJWL01000202">
    <property type="protein sequence ID" value="GFS34043.1"/>
    <property type="molecule type" value="Genomic_DNA"/>
</dbReference>
<gene>
    <name evidence="2" type="ORF">Acr_00g0031950</name>
</gene>
<sequence>MSYLSSHYIAPPEQPPPSHAPPVASIVSMPNSAPSTPQQTQYQPPHWRNEDNDLRTKITNIEQQLGKMNSLLENLIIAQQTQERFSAQTQPNSKSANCIEEIHERVTITPKRVNLGEDESRELDIEIERKKKEVEIVYKEDNGEVCDAQSEPSSFEVEIIREDHEILAQDLVTPPKEFTQWEDKVELLDCATKSSIDVGLIDFLGVDKFNGVVDPYLIQLVNNLKTTLFKMGLW</sequence>
<accession>A0A7J0DH72</accession>
<comment type="caution">
    <text evidence="2">The sequence shown here is derived from an EMBL/GenBank/DDBJ whole genome shotgun (WGS) entry which is preliminary data.</text>
</comment>
<feature type="compositionally biased region" description="Low complexity" evidence="1">
    <location>
        <begin position="34"/>
        <end position="45"/>
    </location>
</feature>
<evidence type="ECO:0000313" key="3">
    <source>
        <dbReference type="Proteomes" id="UP000585474"/>
    </source>
</evidence>
<proteinExistence type="predicted"/>
<dbReference type="AlphaFoldDB" id="A0A7J0DH72"/>
<keyword evidence="3" id="KW-1185">Reference proteome</keyword>